<keyword evidence="4" id="KW-1185">Reference proteome</keyword>
<dbReference type="InterPro" id="IPR036513">
    <property type="entry name" value="STAS_dom_sf"/>
</dbReference>
<dbReference type="OrthoDB" id="116243at2"/>
<dbReference type="Pfam" id="PF14417">
    <property type="entry name" value="MEDS"/>
    <property type="match status" value="1"/>
</dbReference>
<evidence type="ECO:0000313" key="3">
    <source>
        <dbReference type="EMBL" id="AWI31459.1"/>
    </source>
</evidence>
<accession>A0A2S1SYI9</accession>
<proteinExistence type="predicted"/>
<dbReference type="KEGG" id="stir:DDW44_23790"/>
<organism evidence="3 4">
    <name type="scientific">Streptomyces tirandamycinicus</name>
    <dbReference type="NCBI Taxonomy" id="2174846"/>
    <lineage>
        <taxon>Bacteria</taxon>
        <taxon>Bacillati</taxon>
        <taxon>Actinomycetota</taxon>
        <taxon>Actinomycetes</taxon>
        <taxon>Kitasatosporales</taxon>
        <taxon>Streptomycetaceae</taxon>
        <taxon>Streptomyces</taxon>
    </lineage>
</organism>
<dbReference type="Gene3D" id="3.30.750.24">
    <property type="entry name" value="STAS domain"/>
    <property type="match status" value="1"/>
</dbReference>
<dbReference type="InterPro" id="IPR025847">
    <property type="entry name" value="MEDS_domain"/>
</dbReference>
<evidence type="ECO:0000259" key="2">
    <source>
        <dbReference type="Pfam" id="PF14417"/>
    </source>
</evidence>
<gene>
    <name evidence="3" type="ORF">DDW44_23790</name>
</gene>
<name>A0A2S1SYI9_9ACTN</name>
<dbReference type="Pfam" id="PF13466">
    <property type="entry name" value="STAS_2"/>
    <property type="match status" value="1"/>
</dbReference>
<dbReference type="RefSeq" id="WP_108907667.1">
    <property type="nucleotide sequence ID" value="NZ_CP029188.1"/>
</dbReference>
<sequence length="289" mass="31117">MRETCLSSGHRTAADRHVAVEYSSDDEWAGHLLAFVRAGLERDEQVQYFADVTDPGVVTRTLTERGVDAVSAVRRGQLMVATAHETYLAGSRFDPDAMVGLWHEAVDAAAARGFSGLRAIGEMSWGGRDIAGADRLLEYELRIHHEVFAQLPLRAWCFYDRRLLSGAELDVLREAHLTRTACGPSEKPVLSAVPLKTLPGFRLVGSVGYESRHVVASVAAAIAASPVGDLTLDLSALGHLDIAALADIVSAARRRPAGTPVRLLGAPAAVHRMMQLFPELRAGLEVAVP</sequence>
<dbReference type="InterPro" id="IPR058548">
    <property type="entry name" value="MlaB-like_STAS"/>
</dbReference>
<dbReference type="SUPFAM" id="SSF52091">
    <property type="entry name" value="SpoIIaa-like"/>
    <property type="match status" value="1"/>
</dbReference>
<dbReference type="AlphaFoldDB" id="A0A2S1SYI9"/>
<protein>
    <submittedName>
        <fullName evidence="3">Uncharacterized protein</fullName>
    </submittedName>
</protein>
<evidence type="ECO:0000259" key="1">
    <source>
        <dbReference type="Pfam" id="PF13466"/>
    </source>
</evidence>
<evidence type="ECO:0000313" key="4">
    <source>
        <dbReference type="Proteomes" id="UP000244900"/>
    </source>
</evidence>
<dbReference type="EMBL" id="CP029188">
    <property type="protein sequence ID" value="AWI31459.1"/>
    <property type="molecule type" value="Genomic_DNA"/>
</dbReference>
<reference evidence="3 4" key="1">
    <citation type="submission" date="2018-05" db="EMBL/GenBank/DDBJ databases">
        <title>Complete genome sequence of sponge-derived Streptomyces sp. HNM0039.</title>
        <authorList>
            <person name="Huang X."/>
            <person name="Zhou S."/>
        </authorList>
    </citation>
    <scope>NUCLEOTIDE SEQUENCE [LARGE SCALE GENOMIC DNA]</scope>
    <source>
        <strain evidence="3 4">HNM0039</strain>
    </source>
</reference>
<feature type="domain" description="MEDS" evidence="2">
    <location>
        <begin position="16"/>
        <end position="176"/>
    </location>
</feature>
<dbReference type="Proteomes" id="UP000244900">
    <property type="component" value="Chromosome"/>
</dbReference>
<feature type="domain" description="MlaB-like STAS" evidence="1">
    <location>
        <begin position="212"/>
        <end position="276"/>
    </location>
</feature>